<dbReference type="GO" id="GO:0005524">
    <property type="term" value="F:ATP binding"/>
    <property type="evidence" value="ECO:0007669"/>
    <property type="project" value="UniProtKB-KW"/>
</dbReference>
<dbReference type="Gene3D" id="1.20.1560.10">
    <property type="entry name" value="ABC transporter type 1, transmembrane domain"/>
    <property type="match status" value="2"/>
</dbReference>
<protein>
    <submittedName>
        <fullName evidence="13">Uncharacterized protein</fullName>
    </submittedName>
</protein>
<dbReference type="Pfam" id="PF00664">
    <property type="entry name" value="ABC_membrane"/>
    <property type="match status" value="2"/>
</dbReference>
<accession>A0A819Q4L5</accession>
<dbReference type="InterPro" id="IPR027417">
    <property type="entry name" value="P-loop_NTPase"/>
</dbReference>
<comment type="caution">
    <text evidence="13">The sequence shown here is derived from an EMBL/GenBank/DDBJ whole genome shotgun (WGS) entry which is preliminary data.</text>
</comment>
<dbReference type="EMBL" id="CAJOBG010002743">
    <property type="protein sequence ID" value="CAF4025698.1"/>
    <property type="molecule type" value="Genomic_DNA"/>
</dbReference>
<dbReference type="SMART" id="SM00382">
    <property type="entry name" value="AAA"/>
    <property type="match status" value="2"/>
</dbReference>
<dbReference type="Gene3D" id="3.40.50.300">
    <property type="entry name" value="P-loop containing nucleotide triphosphate hydrolases"/>
    <property type="match status" value="2"/>
</dbReference>
<keyword evidence="6" id="KW-0547">Nucleotide-binding</keyword>
<reference evidence="13" key="1">
    <citation type="submission" date="2021-02" db="EMBL/GenBank/DDBJ databases">
        <authorList>
            <person name="Nowell W R."/>
        </authorList>
    </citation>
    <scope>NUCLEOTIDE SEQUENCE</scope>
</reference>
<proteinExistence type="inferred from homology"/>
<dbReference type="InterPro" id="IPR011527">
    <property type="entry name" value="ABC1_TM_dom"/>
</dbReference>
<dbReference type="GO" id="GO:0140359">
    <property type="term" value="F:ABC-type transporter activity"/>
    <property type="evidence" value="ECO:0007669"/>
    <property type="project" value="InterPro"/>
</dbReference>
<dbReference type="PANTHER" id="PTHR24223">
    <property type="entry name" value="ATP-BINDING CASSETTE SUB-FAMILY C"/>
    <property type="match status" value="1"/>
</dbReference>
<keyword evidence="8 10" id="KW-1133">Transmembrane helix</keyword>
<feature type="domain" description="ABC transmembrane type-1" evidence="12">
    <location>
        <begin position="104"/>
        <end position="392"/>
    </location>
</feature>
<dbReference type="InterPro" id="IPR017871">
    <property type="entry name" value="ABC_transporter-like_CS"/>
</dbReference>
<feature type="transmembrane region" description="Helical" evidence="10">
    <location>
        <begin position="705"/>
        <end position="725"/>
    </location>
</feature>
<dbReference type="Pfam" id="PF00005">
    <property type="entry name" value="ABC_tran"/>
    <property type="match status" value="2"/>
</dbReference>
<dbReference type="SUPFAM" id="SSF90123">
    <property type="entry name" value="ABC transporter transmembrane region"/>
    <property type="match status" value="2"/>
</dbReference>
<evidence type="ECO:0000256" key="5">
    <source>
        <dbReference type="ARBA" id="ARBA00022737"/>
    </source>
</evidence>
<evidence type="ECO:0000256" key="9">
    <source>
        <dbReference type="ARBA" id="ARBA00023136"/>
    </source>
</evidence>
<evidence type="ECO:0000256" key="10">
    <source>
        <dbReference type="SAM" id="Phobius"/>
    </source>
</evidence>
<keyword evidence="3" id="KW-0813">Transport</keyword>
<feature type="domain" description="ABC transporter" evidence="11">
    <location>
        <begin position="1028"/>
        <end position="1254"/>
    </location>
</feature>
<dbReference type="InterPro" id="IPR050173">
    <property type="entry name" value="ABC_transporter_C-like"/>
</dbReference>
<dbReference type="PROSITE" id="PS50929">
    <property type="entry name" value="ABC_TM1F"/>
    <property type="match status" value="2"/>
</dbReference>
<dbReference type="FunFam" id="1.20.1560.10:FF:000013">
    <property type="entry name" value="ABC transporter C family member 2"/>
    <property type="match status" value="1"/>
</dbReference>
<dbReference type="InterPro" id="IPR003593">
    <property type="entry name" value="AAA+_ATPase"/>
</dbReference>
<evidence type="ECO:0000313" key="13">
    <source>
        <dbReference type="EMBL" id="CAF4025698.1"/>
    </source>
</evidence>
<keyword evidence="9 10" id="KW-0472">Membrane</keyword>
<keyword evidence="14" id="KW-1185">Reference proteome</keyword>
<keyword evidence="5" id="KW-0677">Repeat</keyword>
<evidence type="ECO:0000259" key="11">
    <source>
        <dbReference type="PROSITE" id="PS50893"/>
    </source>
</evidence>
<evidence type="ECO:0000256" key="4">
    <source>
        <dbReference type="ARBA" id="ARBA00022692"/>
    </source>
</evidence>
<evidence type="ECO:0000256" key="1">
    <source>
        <dbReference type="ARBA" id="ARBA00004141"/>
    </source>
</evidence>
<dbReference type="AlphaFoldDB" id="A0A819Q4L5"/>
<dbReference type="InterPro" id="IPR044726">
    <property type="entry name" value="ABCC_6TM_D2"/>
</dbReference>
<dbReference type="InterPro" id="IPR044746">
    <property type="entry name" value="ABCC_6TM_D1"/>
</dbReference>
<keyword evidence="7" id="KW-0067">ATP-binding</keyword>
<dbReference type="PANTHER" id="PTHR24223:SF456">
    <property type="entry name" value="MULTIDRUG RESISTANCE-ASSOCIATED PROTEIN LETHAL(2)03659"/>
    <property type="match status" value="1"/>
</dbReference>
<dbReference type="FunFam" id="3.40.50.300:FF:000997">
    <property type="entry name" value="Multidrug resistance-associated protein 1"/>
    <property type="match status" value="1"/>
</dbReference>
<dbReference type="CDD" id="cd18580">
    <property type="entry name" value="ABC_6TM_ABCC_D2"/>
    <property type="match status" value="1"/>
</dbReference>
<feature type="domain" description="ABC transporter" evidence="11">
    <location>
        <begin position="429"/>
        <end position="654"/>
    </location>
</feature>
<comment type="subcellular location">
    <subcellularLocation>
        <location evidence="1">Membrane</location>
        <topology evidence="1">Multi-pass membrane protein</topology>
    </subcellularLocation>
</comment>
<dbReference type="CDD" id="cd18579">
    <property type="entry name" value="ABC_6TM_ABCC_D1"/>
    <property type="match status" value="1"/>
</dbReference>
<evidence type="ECO:0000313" key="14">
    <source>
        <dbReference type="Proteomes" id="UP000663866"/>
    </source>
</evidence>
<dbReference type="GO" id="GO:0016020">
    <property type="term" value="C:membrane"/>
    <property type="evidence" value="ECO:0007669"/>
    <property type="project" value="UniProtKB-SubCell"/>
</dbReference>
<dbReference type="GO" id="GO:0016887">
    <property type="term" value="F:ATP hydrolysis activity"/>
    <property type="evidence" value="ECO:0007669"/>
    <property type="project" value="InterPro"/>
</dbReference>
<dbReference type="InterPro" id="IPR003439">
    <property type="entry name" value="ABC_transporter-like_ATP-bd"/>
</dbReference>
<dbReference type="PROSITE" id="PS50893">
    <property type="entry name" value="ABC_TRANSPORTER_2"/>
    <property type="match status" value="2"/>
</dbReference>
<feature type="transmembrane region" description="Helical" evidence="10">
    <location>
        <begin position="745"/>
        <end position="773"/>
    </location>
</feature>
<comment type="similarity">
    <text evidence="2">Belongs to the ABC transporter superfamily. ABCC family. Conjugate transporter (TC 3.A.1.208) subfamily.</text>
</comment>
<evidence type="ECO:0000256" key="2">
    <source>
        <dbReference type="ARBA" id="ARBA00009726"/>
    </source>
</evidence>
<feature type="transmembrane region" description="Helical" evidence="10">
    <location>
        <begin position="333"/>
        <end position="357"/>
    </location>
</feature>
<feature type="transmembrane region" description="Helical" evidence="10">
    <location>
        <begin position="149"/>
        <end position="171"/>
    </location>
</feature>
<gene>
    <name evidence="13" type="ORF">OVN521_LOCUS16473</name>
</gene>
<name>A0A819Q4L5_9BILA</name>
<feature type="transmembrane region" description="Helical" evidence="10">
    <location>
        <begin position="928"/>
        <end position="948"/>
    </location>
</feature>
<dbReference type="CDD" id="cd03250">
    <property type="entry name" value="ABCC_MRP_domain1"/>
    <property type="match status" value="1"/>
</dbReference>
<feature type="domain" description="ABC transmembrane type-1" evidence="12">
    <location>
        <begin position="706"/>
        <end position="987"/>
    </location>
</feature>
<evidence type="ECO:0000256" key="3">
    <source>
        <dbReference type="ARBA" id="ARBA00022448"/>
    </source>
</evidence>
<organism evidence="13 14">
    <name type="scientific">Rotaria magnacalcarata</name>
    <dbReference type="NCBI Taxonomy" id="392030"/>
    <lineage>
        <taxon>Eukaryota</taxon>
        <taxon>Metazoa</taxon>
        <taxon>Spiralia</taxon>
        <taxon>Gnathifera</taxon>
        <taxon>Rotifera</taxon>
        <taxon>Eurotatoria</taxon>
        <taxon>Bdelloidea</taxon>
        <taxon>Philodinida</taxon>
        <taxon>Philodinidae</taxon>
        <taxon>Rotaria</taxon>
    </lineage>
</organism>
<dbReference type="SUPFAM" id="SSF52540">
    <property type="entry name" value="P-loop containing nucleoside triphosphate hydrolases"/>
    <property type="match status" value="2"/>
</dbReference>
<feature type="transmembrane region" description="Helical" evidence="10">
    <location>
        <begin position="845"/>
        <end position="865"/>
    </location>
</feature>
<dbReference type="Proteomes" id="UP000663866">
    <property type="component" value="Unassembled WGS sequence"/>
</dbReference>
<evidence type="ECO:0000256" key="6">
    <source>
        <dbReference type="ARBA" id="ARBA00022741"/>
    </source>
</evidence>
<dbReference type="FunFam" id="3.40.50.300:FF:000163">
    <property type="entry name" value="Multidrug resistance-associated protein member 4"/>
    <property type="match status" value="1"/>
</dbReference>
<dbReference type="PROSITE" id="PS00211">
    <property type="entry name" value="ABC_TRANSPORTER_1"/>
    <property type="match status" value="2"/>
</dbReference>
<evidence type="ECO:0000256" key="8">
    <source>
        <dbReference type="ARBA" id="ARBA00022989"/>
    </source>
</evidence>
<sequence>MNDETELLIGRKQRLYDNTEHQQRQSSRLEWAEASWTRWWYVLCWWWMNPILWLSYKRALNDEDLDDLPHQDKSSILLNQLQAYDWKTTTTQHIITRTFWKSLLVTGLLLLPRMVFRIGKAMILREIILFISSAQIHSSKTFSSGTVGYLYALALLFCIFMETLFHHQFLYRSTRIGLKIRNALTSVIYSHLLSVNTASLHQTTVAQMVNFIAYDATKFDDLAVFIHYLWQAPLEAALVFALLCWIIGPLPILIGYAILVLLIPIQILFGRKFTQYCSTTAMCADKRIRAFSELIHGAQIIKMYNWEKSMEVYVRHMRQEEFASIKRASHLRAINMCLFFVSIPLIVLATFGSAWLMGYPLRLVDVCILLVLFGQIRTPLTRFVPQAIEKLSQVRIATKRIDDCMRLATVNQRTSVMLSDGQEKQKEVIVMCDASFSWDSSVSCLSLFNVNIVSGTLVGITGPTGSGKSSLLAAILGEMTLLSGEFHINKNTFSYAPQSPWILADTIRANVLFGNSFDEQHYESVLRACCLDFDLTTFGPSGDLITVGEKGMNLSGGQKARISLARAVYADADIYLLDDPFAAVDPTVAQKIYDQCVGPNGLLRHKTRLLVTHQTRFLAESHQTILLAHGCIQAQGKFNELPIESQDKNTTDSSITTDKPMTTGMLDIGQSIVDVQSIIADEASLDSDVDWSLWCSLFTVPPLKWLGLVFMIFLLFFVEVLYDGTNCWVFLWSKQSYASQQHRPMLTYIFITLTLSTSIVALFRAEFFFYLILKGVNRLHDRMLTGVLYASMRFFESNSSGRILNRASRDQQIVDELLPVTLFDAIQSLLMICGALIIIGIVNPLLLAFIVPSLLVIWLLCRLYVRSNRQFKKLENLSRSPIYTLFSSSLNGLSTIRAFKVTETFIDLFNSRIDTNSRAYMTMLGSSYWLCFHLDLLAVLLPFIIVVVSVKSRNDSDLSTVAISLTYSVTMTGWFYWCIRQLFEAENLMTSAKRINEYVQLPQEEDDCDQKTFIPKTADWPNSGTIEFRNYSLRYRSHSEPTLKSINLHIASGEKIGIIGRTGAGKSSLFQGLFRLVDRSCIEGEIIIDGIDISRIPLSHLRSRLSVIPQQPILFVGTLRYNLDPFNQYSDEQCWEALEAVQLKEMARMHQAGLLLPVAESGNNLSVGQCQLICVARAILKQSKILLIDEATANVDERTDRLLQAVITEKFKDRTVLTIAHRLNTISTSDRLLVMEDGKASNFDTPDKILPSSQ</sequence>
<keyword evidence="4 10" id="KW-0812">Transmembrane</keyword>
<evidence type="ECO:0000256" key="7">
    <source>
        <dbReference type="ARBA" id="ARBA00022840"/>
    </source>
</evidence>
<dbReference type="CDD" id="cd03244">
    <property type="entry name" value="ABCC_MRP_domain2"/>
    <property type="match status" value="1"/>
</dbReference>
<dbReference type="InterPro" id="IPR036640">
    <property type="entry name" value="ABC1_TM_sf"/>
</dbReference>
<evidence type="ECO:0000259" key="12">
    <source>
        <dbReference type="PROSITE" id="PS50929"/>
    </source>
</evidence>
<feature type="transmembrane region" description="Helical" evidence="10">
    <location>
        <begin position="237"/>
        <end position="263"/>
    </location>
</feature>
<feature type="transmembrane region" description="Helical" evidence="10">
    <location>
        <begin position="960"/>
        <end position="979"/>
    </location>
</feature>